<proteinExistence type="predicted"/>
<dbReference type="AlphaFoldDB" id="A0A0E9QEK6"/>
<sequence length="26" mass="2723">MTMITVQAINSLAASDGGALKQEYPI</sequence>
<organism evidence="1">
    <name type="scientific">Anguilla anguilla</name>
    <name type="common">European freshwater eel</name>
    <name type="synonym">Muraena anguilla</name>
    <dbReference type="NCBI Taxonomy" id="7936"/>
    <lineage>
        <taxon>Eukaryota</taxon>
        <taxon>Metazoa</taxon>
        <taxon>Chordata</taxon>
        <taxon>Craniata</taxon>
        <taxon>Vertebrata</taxon>
        <taxon>Euteleostomi</taxon>
        <taxon>Actinopterygii</taxon>
        <taxon>Neopterygii</taxon>
        <taxon>Teleostei</taxon>
        <taxon>Anguilliformes</taxon>
        <taxon>Anguillidae</taxon>
        <taxon>Anguilla</taxon>
    </lineage>
</organism>
<evidence type="ECO:0000313" key="1">
    <source>
        <dbReference type="EMBL" id="JAH15286.1"/>
    </source>
</evidence>
<name>A0A0E9QEK6_ANGAN</name>
<protein>
    <submittedName>
        <fullName evidence="1">Uncharacterized protein</fullName>
    </submittedName>
</protein>
<accession>A0A0E9QEK6</accession>
<reference evidence="1" key="1">
    <citation type="submission" date="2014-11" db="EMBL/GenBank/DDBJ databases">
        <authorList>
            <person name="Amaro Gonzalez C."/>
        </authorList>
    </citation>
    <scope>NUCLEOTIDE SEQUENCE</scope>
</reference>
<reference evidence="1" key="2">
    <citation type="journal article" date="2015" name="Fish Shellfish Immunol.">
        <title>Early steps in the European eel (Anguilla anguilla)-Vibrio vulnificus interaction in the gills: Role of the RtxA13 toxin.</title>
        <authorList>
            <person name="Callol A."/>
            <person name="Pajuelo D."/>
            <person name="Ebbesson L."/>
            <person name="Teles M."/>
            <person name="MacKenzie S."/>
            <person name="Amaro C."/>
        </authorList>
    </citation>
    <scope>NUCLEOTIDE SEQUENCE</scope>
</reference>
<dbReference type="EMBL" id="GBXM01093291">
    <property type="protein sequence ID" value="JAH15286.1"/>
    <property type="molecule type" value="Transcribed_RNA"/>
</dbReference>